<evidence type="ECO:0000259" key="1">
    <source>
        <dbReference type="Pfam" id="PF18765"/>
    </source>
</evidence>
<protein>
    <submittedName>
        <fullName evidence="2">DNA polymerase beta domain protein region</fullName>
    </submittedName>
</protein>
<dbReference type="AlphaFoldDB" id="A0A9P1P1T3"/>
<accession>A0A9P1P1T3</accession>
<dbReference type="Gene3D" id="3.30.460.10">
    <property type="entry name" value="Beta Polymerase, domain 2"/>
    <property type="match status" value="1"/>
</dbReference>
<dbReference type="Pfam" id="PF18765">
    <property type="entry name" value="Polbeta"/>
    <property type="match status" value="1"/>
</dbReference>
<dbReference type="RefSeq" id="WP_006622671.1">
    <property type="nucleotide sequence ID" value="NZ_FO818640.1"/>
</dbReference>
<dbReference type="PANTHER" id="PTHR33933:SF1">
    <property type="entry name" value="PROTEIN ADENYLYLTRANSFERASE MNTA-RELATED"/>
    <property type="match status" value="1"/>
</dbReference>
<reference evidence="2 3" key="1">
    <citation type="submission" date="2014-02" db="EMBL/GenBank/DDBJ databases">
        <authorList>
            <person name="Genoscope - CEA"/>
        </authorList>
    </citation>
    <scope>NUCLEOTIDE SEQUENCE [LARGE SCALE GENOMIC DNA]</scope>
    <source>
        <strain evidence="2 3">PCC 8005</strain>
    </source>
</reference>
<name>A0A9P1P1T3_9CYAN</name>
<dbReference type="SUPFAM" id="SSF81301">
    <property type="entry name" value="Nucleotidyltransferase"/>
    <property type="match status" value="1"/>
</dbReference>
<organism evidence="2 3">
    <name type="scientific">Limnospira indica PCC 8005</name>
    <dbReference type="NCBI Taxonomy" id="376219"/>
    <lineage>
        <taxon>Bacteria</taxon>
        <taxon>Bacillati</taxon>
        <taxon>Cyanobacteriota</taxon>
        <taxon>Cyanophyceae</taxon>
        <taxon>Oscillatoriophycideae</taxon>
        <taxon>Oscillatoriales</taxon>
        <taxon>Sirenicapillariaceae</taxon>
        <taxon>Limnospira</taxon>
    </lineage>
</organism>
<dbReference type="Proteomes" id="UP000032946">
    <property type="component" value="Chromosome"/>
</dbReference>
<dbReference type="PANTHER" id="PTHR33933">
    <property type="entry name" value="NUCLEOTIDYLTRANSFERASE"/>
    <property type="match status" value="1"/>
</dbReference>
<dbReference type="InterPro" id="IPR052548">
    <property type="entry name" value="Type_VII_TA_antitoxin"/>
</dbReference>
<keyword evidence="3" id="KW-1185">Reference proteome</keyword>
<sequence length="107" mass="12622">MQNPHLPLVIQRVKEGLMNYYQDQIEAIILYGSQARGDAQEYSDIDFLIILKVLEHPFQEIDKTTEFITQICLDYDVVISWQFITSERFKTQDSPFIYNVKKEGIFV</sequence>
<dbReference type="EMBL" id="FO818640">
    <property type="protein sequence ID" value="CDM98323.1"/>
    <property type="molecule type" value="Genomic_DNA"/>
</dbReference>
<gene>
    <name evidence="2" type="ORF">ARTHRO_60924</name>
</gene>
<dbReference type="InterPro" id="IPR041633">
    <property type="entry name" value="Polbeta"/>
</dbReference>
<evidence type="ECO:0000313" key="3">
    <source>
        <dbReference type="Proteomes" id="UP000032946"/>
    </source>
</evidence>
<feature type="domain" description="Polymerase beta nucleotidyltransferase" evidence="1">
    <location>
        <begin position="19"/>
        <end position="87"/>
    </location>
</feature>
<proteinExistence type="predicted"/>
<evidence type="ECO:0000313" key="2">
    <source>
        <dbReference type="EMBL" id="CDM98323.1"/>
    </source>
</evidence>
<dbReference type="CDD" id="cd05403">
    <property type="entry name" value="NT_KNTase_like"/>
    <property type="match status" value="1"/>
</dbReference>
<dbReference type="InterPro" id="IPR043519">
    <property type="entry name" value="NT_sf"/>
</dbReference>